<reference evidence="1" key="1">
    <citation type="journal article" date="2011" name="Funct. Integr. Genomics">
        <title>Major chimpanzee-specific structural changes in sperm development-associated genes.</title>
        <authorList>
            <person name="Kim R.N."/>
            <person name="Kim D.W."/>
            <person name="Choi S.H."/>
            <person name="Chae S.H."/>
            <person name="Nam S.H."/>
            <person name="Kim D.W."/>
            <person name="Kim A."/>
            <person name="Kang A."/>
            <person name="Park K.H."/>
            <person name="Lee Y.S."/>
            <person name="Hirai M."/>
            <person name="Suzuki Y."/>
            <person name="Sugano S."/>
            <person name="Hashimoto K."/>
            <person name="Kim D.S."/>
            <person name="Park H.S."/>
        </authorList>
    </citation>
    <scope>NUCLEOTIDE SEQUENCE</scope>
    <source>
        <tissue evidence="1">Testis</tissue>
    </source>
</reference>
<dbReference type="AlphaFoldDB" id="G2HFU3"/>
<proteinExistence type="evidence at transcript level"/>
<name>G2HFU3_PANTR</name>
<sequence length="67" mass="8048">MIRWILQTETSKACLLNTLKCGESWGVEGRKGKVFCFFVYTFPRFLCSWDFSFLLYQCPKQERMQCF</sequence>
<evidence type="ECO:0000313" key="1">
    <source>
        <dbReference type="EMBL" id="BAK62601.1"/>
    </source>
</evidence>
<protein>
    <submittedName>
        <fullName evidence="1">Zinc finger CCHC domain-containing protein 2</fullName>
    </submittedName>
</protein>
<accession>G2HFU3</accession>
<dbReference type="EMBL" id="AK305607">
    <property type="protein sequence ID" value="BAK62601.1"/>
    <property type="molecule type" value="mRNA"/>
</dbReference>
<organism evidence="1">
    <name type="scientific">Pan troglodytes</name>
    <name type="common">Chimpanzee</name>
    <dbReference type="NCBI Taxonomy" id="9598"/>
    <lineage>
        <taxon>Eukaryota</taxon>
        <taxon>Metazoa</taxon>
        <taxon>Chordata</taxon>
        <taxon>Craniata</taxon>
        <taxon>Vertebrata</taxon>
        <taxon>Euteleostomi</taxon>
        <taxon>Mammalia</taxon>
        <taxon>Eutheria</taxon>
        <taxon>Euarchontoglires</taxon>
        <taxon>Primates</taxon>
        <taxon>Haplorrhini</taxon>
        <taxon>Catarrhini</taxon>
        <taxon>Hominidae</taxon>
        <taxon>Pan</taxon>
    </lineage>
</organism>